<accession>A0ABD1TBY8</accession>
<dbReference type="InterPro" id="IPR006476">
    <property type="entry name" value="CHP01589_pln"/>
</dbReference>
<reference evidence="3" key="1">
    <citation type="submission" date="2024-07" db="EMBL/GenBank/DDBJ databases">
        <title>Two chromosome-level genome assemblies of Korean endemic species Abeliophyllum distichum and Forsythia ovata (Oleaceae).</title>
        <authorList>
            <person name="Jang H."/>
        </authorList>
    </citation>
    <scope>NUCLEOTIDE SEQUENCE [LARGE SCALE GENOMIC DNA]</scope>
</reference>
<dbReference type="EMBL" id="JBFOLJ010000009">
    <property type="protein sequence ID" value="KAL2510232.1"/>
    <property type="molecule type" value="Genomic_DNA"/>
</dbReference>
<dbReference type="PANTHER" id="PTHR31871:SF5">
    <property type="entry name" value="TRANSMEMBRANE PROTEIN"/>
    <property type="match status" value="1"/>
</dbReference>
<dbReference type="PANTHER" id="PTHR31871">
    <property type="entry name" value="OS02G0137100 PROTEIN"/>
    <property type="match status" value="1"/>
</dbReference>
<dbReference type="AlphaFoldDB" id="A0ABD1TBY8"/>
<protein>
    <submittedName>
        <fullName evidence="2">SPX domain-containing membrane protein</fullName>
    </submittedName>
</protein>
<evidence type="ECO:0000313" key="2">
    <source>
        <dbReference type="EMBL" id="KAL2510232.1"/>
    </source>
</evidence>
<organism evidence="2 3">
    <name type="scientific">Forsythia ovata</name>
    <dbReference type="NCBI Taxonomy" id="205694"/>
    <lineage>
        <taxon>Eukaryota</taxon>
        <taxon>Viridiplantae</taxon>
        <taxon>Streptophyta</taxon>
        <taxon>Embryophyta</taxon>
        <taxon>Tracheophyta</taxon>
        <taxon>Spermatophyta</taxon>
        <taxon>Magnoliopsida</taxon>
        <taxon>eudicotyledons</taxon>
        <taxon>Gunneridae</taxon>
        <taxon>Pentapetalae</taxon>
        <taxon>asterids</taxon>
        <taxon>lamiids</taxon>
        <taxon>Lamiales</taxon>
        <taxon>Oleaceae</taxon>
        <taxon>Forsythieae</taxon>
        <taxon>Forsythia</taxon>
    </lineage>
</organism>
<gene>
    <name evidence="2" type="ORF">Fot_33879</name>
</gene>
<feature type="compositionally biased region" description="Polar residues" evidence="1">
    <location>
        <begin position="80"/>
        <end position="93"/>
    </location>
</feature>
<sequence length="169" mass="18999">MAEDAARAYDRADGGSEGSERSPQLRVVCIINKGKLKVSLEESADSESALNTLASRRDTTRHCLQPPHPPKTQPQMKMASASNNPTTGITQAKQLDAKPTPPKVQNLIERCLLFHMDRDQCVKALAEHARIRPVVTLAVWRELLKENKDFFQAYFHSLSPRPFTSRYKT</sequence>
<feature type="compositionally biased region" description="Basic and acidic residues" evidence="1">
    <location>
        <begin position="1"/>
        <end position="20"/>
    </location>
</feature>
<keyword evidence="3" id="KW-1185">Reference proteome</keyword>
<dbReference type="Proteomes" id="UP001604277">
    <property type="component" value="Unassembled WGS sequence"/>
</dbReference>
<proteinExistence type="predicted"/>
<feature type="region of interest" description="Disordered" evidence="1">
    <location>
        <begin position="1"/>
        <end position="23"/>
    </location>
</feature>
<dbReference type="NCBIfam" id="TIGR01589">
    <property type="entry name" value="A_thal_3526"/>
    <property type="match status" value="1"/>
</dbReference>
<evidence type="ECO:0000256" key="1">
    <source>
        <dbReference type="SAM" id="MobiDB-lite"/>
    </source>
</evidence>
<dbReference type="Pfam" id="PF09713">
    <property type="entry name" value="A_thal_3526"/>
    <property type="match status" value="1"/>
</dbReference>
<name>A0ABD1TBY8_9LAMI</name>
<feature type="region of interest" description="Disordered" evidence="1">
    <location>
        <begin position="55"/>
        <end position="101"/>
    </location>
</feature>
<evidence type="ECO:0000313" key="3">
    <source>
        <dbReference type="Proteomes" id="UP001604277"/>
    </source>
</evidence>
<comment type="caution">
    <text evidence="2">The sequence shown here is derived from an EMBL/GenBank/DDBJ whole genome shotgun (WGS) entry which is preliminary data.</text>
</comment>